<protein>
    <submittedName>
        <fullName evidence="1">Uncharacterized protein</fullName>
    </submittedName>
</protein>
<keyword evidence="2" id="KW-1185">Reference proteome</keyword>
<reference evidence="1" key="1">
    <citation type="journal article" date="2020" name="Stud. Mycol.">
        <title>101 Dothideomycetes genomes: a test case for predicting lifestyles and emergence of pathogens.</title>
        <authorList>
            <person name="Haridas S."/>
            <person name="Albert R."/>
            <person name="Binder M."/>
            <person name="Bloem J."/>
            <person name="Labutti K."/>
            <person name="Salamov A."/>
            <person name="Andreopoulos B."/>
            <person name="Baker S."/>
            <person name="Barry K."/>
            <person name="Bills G."/>
            <person name="Bluhm B."/>
            <person name="Cannon C."/>
            <person name="Castanera R."/>
            <person name="Culley D."/>
            <person name="Daum C."/>
            <person name="Ezra D."/>
            <person name="Gonzalez J."/>
            <person name="Henrissat B."/>
            <person name="Kuo A."/>
            <person name="Liang C."/>
            <person name="Lipzen A."/>
            <person name="Lutzoni F."/>
            <person name="Magnuson J."/>
            <person name="Mondo S."/>
            <person name="Nolan M."/>
            <person name="Ohm R."/>
            <person name="Pangilinan J."/>
            <person name="Park H.-J."/>
            <person name="Ramirez L."/>
            <person name="Alfaro M."/>
            <person name="Sun H."/>
            <person name="Tritt A."/>
            <person name="Yoshinaga Y."/>
            <person name="Zwiers L.-H."/>
            <person name="Turgeon B."/>
            <person name="Goodwin S."/>
            <person name="Spatafora J."/>
            <person name="Crous P."/>
            <person name="Grigoriev I."/>
        </authorList>
    </citation>
    <scope>NUCLEOTIDE SEQUENCE</scope>
    <source>
        <strain evidence="1">CBS 269.34</strain>
    </source>
</reference>
<name>A0A6A6R011_9PEZI</name>
<organism evidence="1 2">
    <name type="scientific">Lophium mytilinum</name>
    <dbReference type="NCBI Taxonomy" id="390894"/>
    <lineage>
        <taxon>Eukaryota</taxon>
        <taxon>Fungi</taxon>
        <taxon>Dikarya</taxon>
        <taxon>Ascomycota</taxon>
        <taxon>Pezizomycotina</taxon>
        <taxon>Dothideomycetes</taxon>
        <taxon>Pleosporomycetidae</taxon>
        <taxon>Mytilinidiales</taxon>
        <taxon>Mytilinidiaceae</taxon>
        <taxon>Lophium</taxon>
    </lineage>
</organism>
<accession>A0A6A6R011</accession>
<evidence type="ECO:0000313" key="1">
    <source>
        <dbReference type="EMBL" id="KAF2497584.1"/>
    </source>
</evidence>
<dbReference type="Proteomes" id="UP000799750">
    <property type="component" value="Unassembled WGS sequence"/>
</dbReference>
<dbReference type="OrthoDB" id="62952at2759"/>
<proteinExistence type="predicted"/>
<dbReference type="AlphaFoldDB" id="A0A6A6R011"/>
<sequence>MSDRMDIPIELPLQINHHALVRPEPIDAYHIWIDPSQFVAWHTSDVEKNRLLANHQIHAEAHPNLYGPNLYGENMFCYPFHIDRGKELACYMPPDNLCIERQDFGIQYGSRRMPNPELWSPILAKLTRLVIVEKQPLVQRRGDPNDPIEFKDEVRNWVW</sequence>
<evidence type="ECO:0000313" key="2">
    <source>
        <dbReference type="Proteomes" id="UP000799750"/>
    </source>
</evidence>
<dbReference type="EMBL" id="MU004186">
    <property type="protein sequence ID" value="KAF2497584.1"/>
    <property type="molecule type" value="Genomic_DNA"/>
</dbReference>
<gene>
    <name evidence="1" type="ORF">BU16DRAFT_525225</name>
</gene>